<dbReference type="EMBL" id="CP096255">
    <property type="protein sequence ID" value="UPT91138.1"/>
    <property type="molecule type" value="Genomic_DNA"/>
</dbReference>
<dbReference type="AlphaFoldDB" id="A0A8T5VIT8"/>
<dbReference type="RefSeq" id="WP_166097215.1">
    <property type="nucleotide sequence ID" value="NZ_CP096255.1"/>
</dbReference>
<organism evidence="2 3">
    <name type="scientific">Bradyrhizobium barranii subsp. apii</name>
    <dbReference type="NCBI Taxonomy" id="2819348"/>
    <lineage>
        <taxon>Bacteria</taxon>
        <taxon>Pseudomonadati</taxon>
        <taxon>Pseudomonadota</taxon>
        <taxon>Alphaproteobacteria</taxon>
        <taxon>Hyphomicrobiales</taxon>
        <taxon>Nitrobacteraceae</taxon>
        <taxon>Bradyrhizobium</taxon>
        <taxon>Bradyrhizobium barranii</taxon>
    </lineage>
</organism>
<proteinExistence type="predicted"/>
<protein>
    <submittedName>
        <fullName evidence="2">Uncharacterized protein</fullName>
    </submittedName>
</protein>
<gene>
    <name evidence="2" type="ORF">HAP41_0000020740</name>
</gene>
<dbReference type="Proteomes" id="UP000551709">
    <property type="component" value="Chromosome"/>
</dbReference>
<reference evidence="2" key="1">
    <citation type="journal article" date="2017" name="Syst. Appl. Microbiol.">
        <title>Soybeans inoculated with root zone soils of Canadian native legumes harbour diverse and novel Bradyrhizobium spp. that possess agricultural potential.</title>
        <authorList>
            <person name="Bromfield E.S.P."/>
            <person name="Cloutier S."/>
            <person name="Tambong J.T."/>
            <person name="Tran Thi T.V."/>
        </authorList>
    </citation>
    <scope>NUCLEOTIDE SEQUENCE</scope>
    <source>
        <strain evidence="2">1S5</strain>
    </source>
</reference>
<evidence type="ECO:0000313" key="2">
    <source>
        <dbReference type="EMBL" id="UPT91138.1"/>
    </source>
</evidence>
<evidence type="ECO:0000313" key="3">
    <source>
        <dbReference type="Proteomes" id="UP000551709"/>
    </source>
</evidence>
<sequence length="97" mass="10681">MSYRGFSHPNLRHRIDIEQRGNRVALVFTCGSEMRATELADDLLRQLGGGALNITVMGRPTSIVEGTHRDPEHPLGRQRDHAAGPLHETAASCLPSR</sequence>
<name>A0A8T5VIT8_9BRAD</name>
<reference evidence="2" key="2">
    <citation type="submission" date="2022-04" db="EMBL/GenBank/DDBJ databases">
        <authorList>
            <person name="Bromfield E.S.P."/>
            <person name="Cloutier S."/>
        </authorList>
    </citation>
    <scope>NUCLEOTIDE SEQUENCE</scope>
    <source>
        <strain evidence="2">1S5</strain>
    </source>
</reference>
<accession>A0A8T5VIT8</accession>
<feature type="compositionally biased region" description="Basic and acidic residues" evidence="1">
    <location>
        <begin position="66"/>
        <end position="82"/>
    </location>
</feature>
<evidence type="ECO:0000256" key="1">
    <source>
        <dbReference type="SAM" id="MobiDB-lite"/>
    </source>
</evidence>
<feature type="region of interest" description="Disordered" evidence="1">
    <location>
        <begin position="63"/>
        <end position="97"/>
    </location>
</feature>